<geneLocation type="plasmid" evidence="2">
    <name>unnamed1</name>
</geneLocation>
<dbReference type="Proteomes" id="UP000325743">
    <property type="component" value="Plasmid unnamed1"/>
</dbReference>
<evidence type="ECO:0000313" key="3">
    <source>
        <dbReference type="Proteomes" id="UP000325743"/>
    </source>
</evidence>
<evidence type="ECO:0000313" key="2">
    <source>
        <dbReference type="EMBL" id="QEZ48944.1"/>
    </source>
</evidence>
<sequence>MAKTKPPAPKDAITHAKRGAPAPERAVVSVGASEPAPPRQFGEVLTPKDAAAFLTISNVKLRELDRAGQGPRRTYITPKLVRYRVEDLRAWLAVLAEEGAGKRGPA</sequence>
<name>A0A5P3VRE3_9BURK</name>
<dbReference type="GO" id="GO:0003677">
    <property type="term" value="F:DNA binding"/>
    <property type="evidence" value="ECO:0007669"/>
    <property type="project" value="UniProtKB-KW"/>
</dbReference>
<dbReference type="EMBL" id="CP032520">
    <property type="protein sequence ID" value="QEZ48944.1"/>
    <property type="molecule type" value="Genomic_DNA"/>
</dbReference>
<accession>A0A5P3VRE3</accession>
<dbReference type="RefSeq" id="WP_151073178.1">
    <property type="nucleotide sequence ID" value="NZ_CP032520.1"/>
</dbReference>
<gene>
    <name evidence="2" type="ORF">D2917_32300</name>
</gene>
<feature type="region of interest" description="Disordered" evidence="1">
    <location>
        <begin position="1"/>
        <end position="42"/>
    </location>
</feature>
<protein>
    <submittedName>
        <fullName evidence="2">DNA-binding protein</fullName>
    </submittedName>
</protein>
<evidence type="ECO:0000256" key="1">
    <source>
        <dbReference type="SAM" id="MobiDB-lite"/>
    </source>
</evidence>
<keyword evidence="2" id="KW-0614">Plasmid</keyword>
<reference evidence="2 3" key="1">
    <citation type="submission" date="2018-09" db="EMBL/GenBank/DDBJ databases">
        <title>Complete genome sequence of Cupriavidus oxalaticus T2, a bacterium capable of phenol tolerance and degradation.</title>
        <authorList>
            <person name="Yan J."/>
        </authorList>
    </citation>
    <scope>NUCLEOTIDE SEQUENCE [LARGE SCALE GENOMIC DNA]</scope>
    <source>
        <strain evidence="2 3">T2</strain>
        <plasmid evidence="2 3">unnamed1</plasmid>
    </source>
</reference>
<proteinExistence type="predicted"/>
<organism evidence="2 3">
    <name type="scientific">Cupriavidus oxalaticus</name>
    <dbReference type="NCBI Taxonomy" id="96344"/>
    <lineage>
        <taxon>Bacteria</taxon>
        <taxon>Pseudomonadati</taxon>
        <taxon>Pseudomonadota</taxon>
        <taxon>Betaproteobacteria</taxon>
        <taxon>Burkholderiales</taxon>
        <taxon>Burkholderiaceae</taxon>
        <taxon>Cupriavidus</taxon>
    </lineage>
</organism>
<dbReference type="AlphaFoldDB" id="A0A5P3VRE3"/>
<keyword evidence="2" id="KW-0238">DNA-binding</keyword>